<dbReference type="AlphaFoldDB" id="A0A9W4WRM4"/>
<dbReference type="Proteomes" id="UP001153678">
    <property type="component" value="Unassembled WGS sequence"/>
</dbReference>
<keyword evidence="2" id="KW-1185">Reference proteome</keyword>
<dbReference type="SUPFAM" id="SSF47413">
    <property type="entry name" value="lambda repressor-like DNA-binding domains"/>
    <property type="match status" value="1"/>
</dbReference>
<dbReference type="InterPro" id="IPR010982">
    <property type="entry name" value="Lambda_DNA-bd_dom_sf"/>
</dbReference>
<proteinExistence type="predicted"/>
<reference evidence="1" key="1">
    <citation type="submission" date="2022-08" db="EMBL/GenBank/DDBJ databases">
        <authorList>
            <person name="Kallberg Y."/>
            <person name="Tangrot J."/>
            <person name="Rosling A."/>
        </authorList>
    </citation>
    <scope>NUCLEOTIDE SEQUENCE</scope>
    <source>
        <strain evidence="1">Wild A</strain>
    </source>
</reference>
<evidence type="ECO:0000313" key="1">
    <source>
        <dbReference type="EMBL" id="CAI2181493.1"/>
    </source>
</evidence>
<accession>A0A9W4WRM4</accession>
<dbReference type="Gene3D" id="1.10.260.40">
    <property type="entry name" value="lambda repressor-like DNA-binding domains"/>
    <property type="match status" value="1"/>
</dbReference>
<evidence type="ECO:0000313" key="2">
    <source>
        <dbReference type="Proteomes" id="UP001153678"/>
    </source>
</evidence>
<dbReference type="GO" id="GO:0003677">
    <property type="term" value="F:DNA binding"/>
    <property type="evidence" value="ECO:0007669"/>
    <property type="project" value="InterPro"/>
</dbReference>
<dbReference type="EMBL" id="CAMKVN010002530">
    <property type="protein sequence ID" value="CAI2181493.1"/>
    <property type="molecule type" value="Genomic_DNA"/>
</dbReference>
<protein>
    <submittedName>
        <fullName evidence="1">3673_t:CDS:1</fullName>
    </submittedName>
</protein>
<gene>
    <name evidence="1" type="ORF">FWILDA_LOCUS10113</name>
</gene>
<dbReference type="OrthoDB" id="10426886at2759"/>
<organism evidence="1 2">
    <name type="scientific">Funneliformis geosporum</name>
    <dbReference type="NCBI Taxonomy" id="1117311"/>
    <lineage>
        <taxon>Eukaryota</taxon>
        <taxon>Fungi</taxon>
        <taxon>Fungi incertae sedis</taxon>
        <taxon>Mucoromycota</taxon>
        <taxon>Glomeromycotina</taxon>
        <taxon>Glomeromycetes</taxon>
        <taxon>Glomerales</taxon>
        <taxon>Glomeraceae</taxon>
        <taxon>Funneliformis</taxon>
    </lineage>
</organism>
<sequence length="106" mass="11888">MVKYQTLANYCQKHHQKEITKEQLGIDSDTNSTNSKPNDHKLVIGLVAGIIGEKVAHDIKLPAYQLQDLVEGRGSIDTDLAFRLGLYFKVGAEGFLNLQQIYDLEI</sequence>
<comment type="caution">
    <text evidence="1">The sequence shown here is derived from an EMBL/GenBank/DDBJ whole genome shotgun (WGS) entry which is preliminary data.</text>
</comment>
<name>A0A9W4WRM4_9GLOM</name>